<evidence type="ECO:0000313" key="1">
    <source>
        <dbReference type="EMBL" id="EKO13391.1"/>
    </source>
</evidence>
<gene>
    <name evidence="1" type="ORF">LEP1GSC081_2174</name>
</gene>
<reference evidence="1 2" key="1">
    <citation type="submission" date="2012-10" db="EMBL/GenBank/DDBJ databases">
        <authorList>
            <person name="Harkins D.M."/>
            <person name="Durkin A.S."/>
            <person name="Brinkac L.M."/>
            <person name="Selengut J.D."/>
            <person name="Sanka R."/>
            <person name="DePew J."/>
            <person name="Purushe J."/>
            <person name="Peacock S.J."/>
            <person name="Thaipadungpanit J."/>
            <person name="Wuthiekanun V.W."/>
            <person name="Day N.P."/>
            <person name="Vinetz J.M."/>
            <person name="Sutton G.G."/>
            <person name="Nelson W.C."/>
            <person name="Fouts D.E."/>
        </authorList>
    </citation>
    <scope>NUCLEOTIDE SEQUENCE [LARGE SCALE GENOMIC DNA]</scope>
    <source>
        <strain evidence="1 2">H1</strain>
    </source>
</reference>
<comment type="caution">
    <text evidence="1">The sequence shown here is derived from an EMBL/GenBank/DDBJ whole genome shotgun (WGS) entry which is preliminary data.</text>
</comment>
<dbReference type="Proteomes" id="UP000006253">
    <property type="component" value="Unassembled WGS sequence"/>
</dbReference>
<dbReference type="AlphaFoldDB" id="A0A0E2AWU2"/>
<organism evidence="1 2">
    <name type="scientific">Leptospira kirschneri str. H1</name>
    <dbReference type="NCBI Taxonomy" id="1049966"/>
    <lineage>
        <taxon>Bacteria</taxon>
        <taxon>Pseudomonadati</taxon>
        <taxon>Spirochaetota</taxon>
        <taxon>Spirochaetia</taxon>
        <taxon>Leptospirales</taxon>
        <taxon>Leptospiraceae</taxon>
        <taxon>Leptospira</taxon>
    </lineage>
</organism>
<dbReference type="EMBL" id="AHMY02000074">
    <property type="protein sequence ID" value="EKO13391.1"/>
    <property type="molecule type" value="Genomic_DNA"/>
</dbReference>
<accession>A0A0E2AWU2</accession>
<sequence>MFSDPFFIFSTGLFRTPKSILYLMNSNNSLPPCGEDCGISRTSPNTREEKTYTKLGIFLILFGISSKPQAVKFYCKKCGRQFDQLSPTELGNYA</sequence>
<evidence type="ECO:0000313" key="2">
    <source>
        <dbReference type="Proteomes" id="UP000006253"/>
    </source>
</evidence>
<name>A0A0E2AWU2_9LEPT</name>
<proteinExistence type="predicted"/>
<protein>
    <submittedName>
        <fullName evidence="1">Uncharacterized protein</fullName>
    </submittedName>
</protein>